<reference evidence="2" key="2">
    <citation type="submission" date="2021-04" db="EMBL/GenBank/DDBJ databases">
        <authorList>
            <person name="Gilroy R."/>
        </authorList>
    </citation>
    <scope>NUCLEOTIDE SEQUENCE</scope>
    <source>
        <strain evidence="2">ChiBcec1-1093</strain>
    </source>
</reference>
<evidence type="ECO:0000313" key="2">
    <source>
        <dbReference type="EMBL" id="HIZ79214.1"/>
    </source>
</evidence>
<dbReference type="InterPro" id="IPR007534">
    <property type="entry name" value="LuxE"/>
</dbReference>
<dbReference type="GO" id="GO:0008218">
    <property type="term" value="P:bioluminescence"/>
    <property type="evidence" value="ECO:0007669"/>
    <property type="project" value="InterPro"/>
</dbReference>
<organism evidence="2 3">
    <name type="scientific">Candidatus Lachnoclostridium stercorigallinarum</name>
    <dbReference type="NCBI Taxonomy" id="2838634"/>
    <lineage>
        <taxon>Bacteria</taxon>
        <taxon>Bacillati</taxon>
        <taxon>Bacillota</taxon>
        <taxon>Clostridia</taxon>
        <taxon>Lachnospirales</taxon>
        <taxon>Lachnospiraceae</taxon>
    </lineage>
</organism>
<evidence type="ECO:0000259" key="1">
    <source>
        <dbReference type="Pfam" id="PF04443"/>
    </source>
</evidence>
<dbReference type="GO" id="GO:0047474">
    <property type="term" value="F:long-chain fatty acid--protein ligase activity"/>
    <property type="evidence" value="ECO:0007669"/>
    <property type="project" value="InterPro"/>
</dbReference>
<evidence type="ECO:0000313" key="3">
    <source>
        <dbReference type="Proteomes" id="UP000824101"/>
    </source>
</evidence>
<dbReference type="Gene3D" id="3.40.50.12780">
    <property type="entry name" value="N-terminal domain of ligase-like"/>
    <property type="match status" value="1"/>
</dbReference>
<comment type="caution">
    <text evidence="2">The sequence shown here is derived from an EMBL/GenBank/DDBJ whole genome shotgun (WGS) entry which is preliminary data.</text>
</comment>
<dbReference type="EMBL" id="DXBC01000081">
    <property type="protein sequence ID" value="HIZ79214.1"/>
    <property type="molecule type" value="Genomic_DNA"/>
</dbReference>
<accession>A0A9D2GGG8</accession>
<feature type="domain" description="Acyl-protein synthetase LuxE" evidence="1">
    <location>
        <begin position="12"/>
        <end position="386"/>
    </location>
</feature>
<reference evidence="2" key="1">
    <citation type="journal article" date="2021" name="PeerJ">
        <title>Extensive microbial diversity within the chicken gut microbiome revealed by metagenomics and culture.</title>
        <authorList>
            <person name="Gilroy R."/>
            <person name="Ravi A."/>
            <person name="Getino M."/>
            <person name="Pursley I."/>
            <person name="Horton D.L."/>
            <person name="Alikhan N.F."/>
            <person name="Baker D."/>
            <person name="Gharbi K."/>
            <person name="Hall N."/>
            <person name="Watson M."/>
            <person name="Adriaenssens E.M."/>
            <person name="Foster-Nyarko E."/>
            <person name="Jarju S."/>
            <person name="Secka A."/>
            <person name="Antonio M."/>
            <person name="Oren A."/>
            <person name="Chaudhuri R.R."/>
            <person name="La Ragione R."/>
            <person name="Hildebrand F."/>
            <person name="Pallen M.J."/>
        </authorList>
    </citation>
    <scope>NUCLEOTIDE SEQUENCE</scope>
    <source>
        <strain evidence="2">ChiBcec1-1093</strain>
    </source>
</reference>
<dbReference type="Proteomes" id="UP000824101">
    <property type="component" value="Unassembled WGS sequence"/>
</dbReference>
<proteinExistence type="predicted"/>
<dbReference type="Pfam" id="PF04443">
    <property type="entry name" value="LuxE"/>
    <property type="match status" value="1"/>
</dbReference>
<dbReference type="AlphaFoldDB" id="A0A9D2GGG8"/>
<sequence>MSWTGFGKTNSAEDRLFFWKDPFDLAGSGGVFLEAVRENLCWHKSRCARYRDILDFYGFSMDQIKGEADLWKIPVIPTLYFKRHRLYSVPKNKVRRTAVSSGTGGIRSRVVYDFPSLVRGAAMVKTVLSHHGVFSPVPCRYLIMGYEPRPREETGAVQTAFGATFAAPALSRVYGMKLTEGEKEAYRWNPEEMERELFPYLSGRPSSAIPLRIVGFPAYIYFLAKELERRKKRLTLPASSCILMSGGWKTFWREEIGREEFDRLAKQVLGIPKDRIFEFYSSVEHNILYRRCPAGHFHVPVYSRVFVRRPDTLEPVPDGEPGILSFVTPMMTGMPLLSIMTDDLAVMGRPETGTACPCGCRTPYFDLLGRAGVGQIVTCAAGAAERLKEAVGGENRKGGAGSEME</sequence>
<gene>
    <name evidence="2" type="ORF">IAA17_05445</name>
</gene>
<name>A0A9D2GGG8_9FIRM</name>
<dbReference type="InterPro" id="IPR042099">
    <property type="entry name" value="ANL_N_sf"/>
</dbReference>
<protein>
    <submittedName>
        <fullName evidence="2">Acyl-protein synthetase</fullName>
    </submittedName>
</protein>